<dbReference type="GO" id="GO:0016020">
    <property type="term" value="C:membrane"/>
    <property type="evidence" value="ECO:0007669"/>
    <property type="project" value="GOC"/>
</dbReference>
<dbReference type="NCBIfam" id="NF010938">
    <property type="entry name" value="PRK14358.1"/>
    <property type="match status" value="1"/>
</dbReference>
<evidence type="ECO:0000256" key="8">
    <source>
        <dbReference type="ARBA" id="ARBA00022737"/>
    </source>
</evidence>
<comment type="subcellular location">
    <subcellularLocation>
        <location evidence="1 18">Cytoplasm</location>
    </subcellularLocation>
</comment>
<keyword evidence="9 18" id="KW-0460">Magnesium</keyword>
<dbReference type="EMBL" id="BJXB01000025">
    <property type="protein sequence ID" value="GEM48876.1"/>
    <property type="molecule type" value="Genomic_DNA"/>
</dbReference>
<feature type="region of interest" description="N-acetyltransferase" evidence="18">
    <location>
        <begin position="249"/>
        <end position="478"/>
    </location>
</feature>
<feature type="binding site" evidence="18">
    <location>
        <begin position="77"/>
        <end position="78"/>
    </location>
    <ligand>
        <name>UDP-N-acetyl-alpha-D-glucosamine</name>
        <dbReference type="ChEBI" id="CHEBI:57705"/>
    </ligand>
</feature>
<protein>
    <recommendedName>
        <fullName evidence="18">Bifunctional protein GlmU</fullName>
    </recommendedName>
    <domain>
        <recommendedName>
            <fullName evidence="18">UDP-N-acetylglucosamine pyrophosphorylase</fullName>
            <ecNumber evidence="18">2.7.7.23</ecNumber>
        </recommendedName>
        <alternativeName>
            <fullName evidence="18">N-acetylglucosamine-1-phosphate uridyltransferase</fullName>
        </alternativeName>
    </domain>
    <domain>
        <recommendedName>
            <fullName evidence="18">Glucosamine-1-phosphate N-acetyltransferase</fullName>
            <ecNumber evidence="18">2.3.1.157</ecNumber>
        </recommendedName>
    </domain>
</protein>
<dbReference type="InterPro" id="IPR018357">
    <property type="entry name" value="Hexapep_transf_CS"/>
</dbReference>
<dbReference type="Gene3D" id="3.90.550.10">
    <property type="entry name" value="Spore Coat Polysaccharide Biosynthesis Protein SpsA, Chain A"/>
    <property type="match status" value="1"/>
</dbReference>
<dbReference type="GO" id="GO:0009252">
    <property type="term" value="P:peptidoglycan biosynthetic process"/>
    <property type="evidence" value="ECO:0007669"/>
    <property type="project" value="UniProtKB-UniRule"/>
</dbReference>
<comment type="pathway">
    <text evidence="18">Nucleotide-sugar biosynthesis; UDP-N-acetyl-alpha-D-glucosamine biosynthesis; UDP-N-acetyl-alpha-D-glucosamine from N-acetyl-alpha-D-glucosamine 1-phosphate: step 1/1.</text>
</comment>
<feature type="domain" description="MobA-like NTP transferase" evidence="19">
    <location>
        <begin position="4"/>
        <end position="129"/>
    </location>
</feature>
<evidence type="ECO:0000256" key="13">
    <source>
        <dbReference type="ARBA" id="ARBA00023315"/>
    </source>
</evidence>
<organism evidence="20 21">
    <name type="scientific">Deinococcus cellulosilyticus (strain DSM 18568 / NBRC 106333 / KACC 11606 / 5516J-15)</name>
    <dbReference type="NCBI Taxonomy" id="1223518"/>
    <lineage>
        <taxon>Bacteria</taxon>
        <taxon>Thermotogati</taxon>
        <taxon>Deinococcota</taxon>
        <taxon>Deinococci</taxon>
        <taxon>Deinococcales</taxon>
        <taxon>Deinococcaceae</taxon>
        <taxon>Deinococcus</taxon>
    </lineage>
</organism>
<feature type="binding site" evidence="18">
    <location>
        <begin position="384"/>
        <end position="385"/>
    </location>
    <ligand>
        <name>acetyl-CoA</name>
        <dbReference type="ChEBI" id="CHEBI:57288"/>
    </ligand>
</feature>
<feature type="binding site" evidence="18">
    <location>
        <position position="21"/>
    </location>
    <ligand>
        <name>UDP-N-acetyl-alpha-D-glucosamine</name>
        <dbReference type="ChEBI" id="CHEBI:57705"/>
    </ligand>
</feature>
<comment type="pathway">
    <text evidence="18">Bacterial outer membrane biogenesis; LPS lipid A biosynthesis.</text>
</comment>
<keyword evidence="8 18" id="KW-0677">Repeat</keyword>
<feature type="binding site" evidence="18">
    <location>
        <position position="438"/>
    </location>
    <ligand>
        <name>acetyl-CoA</name>
        <dbReference type="ChEBI" id="CHEBI:57288"/>
    </ligand>
</feature>
<feature type="binding site" evidence="18">
    <location>
        <position position="364"/>
    </location>
    <ligand>
        <name>UDP-N-acetyl-alpha-D-glucosamine</name>
        <dbReference type="ChEBI" id="CHEBI:57705"/>
    </ligand>
</feature>
<evidence type="ECO:0000256" key="4">
    <source>
        <dbReference type="ARBA" id="ARBA00022490"/>
    </source>
</evidence>
<dbReference type="SUPFAM" id="SSF51161">
    <property type="entry name" value="Trimeric LpxA-like enzymes"/>
    <property type="match status" value="1"/>
</dbReference>
<feature type="binding site" evidence="18">
    <location>
        <position position="331"/>
    </location>
    <ligand>
        <name>UDP-N-acetyl-alpha-D-glucosamine</name>
        <dbReference type="ChEBI" id="CHEBI:57705"/>
    </ligand>
</feature>
<dbReference type="Proteomes" id="UP000321306">
    <property type="component" value="Unassembled WGS sequence"/>
</dbReference>
<comment type="function">
    <text evidence="17 18">Catalyzes the last two sequential reactions in the de novo biosynthetic pathway for UDP-N-acetylglucosamine (UDP-GlcNAc). The C-terminal domain catalyzes the transfer of acetyl group from acetyl coenzyme A to glucosamine-1-phosphate (GlcN-1-P) to produce N-acetylglucosamine-1-phosphate (GlcNAc-1-P), which is converted into UDP-GlcNAc by the transfer of uridine 5-monophosphate (from uridine 5-triphosphate), a reaction catalyzed by the N-terminal domain.</text>
</comment>
<feature type="binding site" evidence="18">
    <location>
        <position position="168"/>
    </location>
    <ligand>
        <name>UDP-N-acetyl-alpha-D-glucosamine</name>
        <dbReference type="ChEBI" id="CHEBI:57705"/>
    </ligand>
</feature>
<keyword evidence="4 18" id="KW-0963">Cytoplasm</keyword>
<feature type="binding site" evidence="18">
    <location>
        <begin position="7"/>
        <end position="10"/>
    </location>
    <ligand>
        <name>UDP-N-acetyl-alpha-D-glucosamine</name>
        <dbReference type="ChEBI" id="CHEBI:57705"/>
    </ligand>
</feature>
<dbReference type="GO" id="GO:0005737">
    <property type="term" value="C:cytoplasm"/>
    <property type="evidence" value="ECO:0007669"/>
    <property type="project" value="UniProtKB-SubCell"/>
</dbReference>
<keyword evidence="7 18" id="KW-0479">Metal-binding</keyword>
<gene>
    <name evidence="18 20" type="primary">glmU</name>
    <name evidence="20" type="ORF">DC3_45110</name>
</gene>
<dbReference type="InterPro" id="IPR050065">
    <property type="entry name" value="GlmU-like"/>
</dbReference>
<feature type="binding site" evidence="18">
    <location>
        <position position="378"/>
    </location>
    <ligand>
        <name>acetyl-CoA</name>
        <dbReference type="ChEBI" id="CHEBI:57288"/>
    </ligand>
</feature>
<evidence type="ECO:0000256" key="16">
    <source>
        <dbReference type="ARBA" id="ARBA00048493"/>
    </source>
</evidence>
<evidence type="ECO:0000256" key="7">
    <source>
        <dbReference type="ARBA" id="ARBA00022723"/>
    </source>
</evidence>
<keyword evidence="14 18" id="KW-0961">Cell wall biogenesis/degradation</keyword>
<evidence type="ECO:0000259" key="19">
    <source>
        <dbReference type="Pfam" id="PF12804"/>
    </source>
</evidence>
<dbReference type="InterPro" id="IPR005882">
    <property type="entry name" value="Bifunctional_GlmU"/>
</dbReference>
<dbReference type="PANTHER" id="PTHR43584">
    <property type="entry name" value="NUCLEOTIDYL TRANSFERASE"/>
    <property type="match status" value="1"/>
</dbReference>
<name>A0A511N8R2_DEIC1</name>
<dbReference type="UniPathway" id="UPA00113">
    <property type="reaction ID" value="UER00532"/>
</dbReference>
<keyword evidence="6 18" id="KW-0548">Nucleotidyltransferase</keyword>
<dbReference type="CDD" id="cd02540">
    <property type="entry name" value="GT2_GlmU_N_bac"/>
    <property type="match status" value="1"/>
</dbReference>
<dbReference type="InterPro" id="IPR011004">
    <property type="entry name" value="Trimer_LpxA-like_sf"/>
</dbReference>
<keyword evidence="10 18" id="KW-0133">Cell shape</keyword>
<sequence length="478" mass="51425">MLEVVILAAGQGTRMKSKLPKVLHPVCGRSMLGYSVLRAQEMGAQKIVVVTGHGADKVEEAFADSGVVFARQDQQLGTAHAFKVAVPHLSGSSDVLVLYGDTPLIRLETLQDMQKSHAESGAGMTVLTAELPDATGYGRIVRGGDGSVERIVEEKAANPEEKKIREFNSGVYIFNPRALELVNQIGNNNAANEYYLTDVLELYRQEGAKVQAFKIQDASELSGSNDRVQLAEADQIMRRRINTQHMRAGVTLIDPDSTYIEDTVKIGRDSLIEPGAVLKGNTVLGEDVRVGAYSVIEDSLVHDGVTIKSHTVLEGAEVHSGADAGPFARLRPGAVLEKDVHVGNFVEVKNTRMLEGSKAGHLTYLGDATVGREVNVGAGTITANYNGIGKFKTVIGDGAFIGSNSVLVAPVEVGAGAMVAAGSVVTQDIPEGSLGVARGRQRNIDDYARRFWEQNSEKVSQKHRVLHAWLQHQKARNS</sequence>
<comment type="catalytic activity">
    <reaction evidence="16 18">
        <text>N-acetyl-alpha-D-glucosamine 1-phosphate + UTP + H(+) = UDP-N-acetyl-alpha-D-glucosamine + diphosphate</text>
        <dbReference type="Rhea" id="RHEA:13509"/>
        <dbReference type="ChEBI" id="CHEBI:15378"/>
        <dbReference type="ChEBI" id="CHEBI:33019"/>
        <dbReference type="ChEBI" id="CHEBI:46398"/>
        <dbReference type="ChEBI" id="CHEBI:57705"/>
        <dbReference type="ChEBI" id="CHEBI:57776"/>
        <dbReference type="EC" id="2.7.7.23"/>
    </reaction>
</comment>
<comment type="similarity">
    <text evidence="2 18">In the C-terminal section; belongs to the transferase hexapeptide repeat family.</text>
</comment>
<feature type="binding site" evidence="18">
    <location>
        <position position="349"/>
    </location>
    <ligand>
        <name>UDP-N-acetyl-alpha-D-glucosamine</name>
        <dbReference type="ChEBI" id="CHEBI:57705"/>
    </ligand>
</feature>
<dbReference type="InterPro" id="IPR038009">
    <property type="entry name" value="GlmU_C_LbH"/>
</dbReference>
<evidence type="ECO:0000256" key="2">
    <source>
        <dbReference type="ARBA" id="ARBA00007707"/>
    </source>
</evidence>
<dbReference type="EC" id="2.7.7.23" evidence="18"/>
<evidence type="ECO:0000313" key="20">
    <source>
        <dbReference type="EMBL" id="GEM48876.1"/>
    </source>
</evidence>
<evidence type="ECO:0000313" key="21">
    <source>
        <dbReference type="Proteomes" id="UP000321306"/>
    </source>
</evidence>
<evidence type="ECO:0000256" key="12">
    <source>
        <dbReference type="ARBA" id="ARBA00023268"/>
    </source>
</evidence>
<dbReference type="PROSITE" id="PS00101">
    <property type="entry name" value="HEXAPEP_TRANSFERASES"/>
    <property type="match status" value="1"/>
</dbReference>
<keyword evidence="11 18" id="KW-0573">Peptidoglycan synthesis</keyword>
<dbReference type="AlphaFoldDB" id="A0A511N8R2"/>
<feature type="active site" description="Proton acceptor" evidence="18">
    <location>
        <position position="361"/>
    </location>
</feature>
<comment type="pathway">
    <text evidence="18">Nucleotide-sugar biosynthesis; UDP-N-acetyl-alpha-D-glucosamine biosynthesis; N-acetyl-alpha-D-glucosamine 1-phosphate from alpha-D-glucosamine 6-phosphate (route II): step 2/2.</text>
</comment>
<dbReference type="InterPro" id="IPR029044">
    <property type="entry name" value="Nucleotide-diphossugar_trans"/>
</dbReference>
<evidence type="ECO:0000256" key="3">
    <source>
        <dbReference type="ARBA" id="ARBA00007947"/>
    </source>
</evidence>
<evidence type="ECO:0000256" key="15">
    <source>
        <dbReference type="ARBA" id="ARBA00048247"/>
    </source>
</evidence>
<feature type="region of interest" description="Linker" evidence="18">
    <location>
        <begin position="228"/>
        <end position="248"/>
    </location>
</feature>
<evidence type="ECO:0000256" key="9">
    <source>
        <dbReference type="ARBA" id="ARBA00022842"/>
    </source>
</evidence>
<feature type="binding site" evidence="18">
    <location>
        <position position="153"/>
    </location>
    <ligand>
        <name>UDP-N-acetyl-alpha-D-glucosamine</name>
        <dbReference type="ChEBI" id="CHEBI:57705"/>
    </ligand>
</feature>
<feature type="binding site" evidence="18">
    <location>
        <position position="225"/>
    </location>
    <ligand>
        <name>Mg(2+)</name>
        <dbReference type="ChEBI" id="CHEBI:18420"/>
    </ligand>
</feature>
<dbReference type="EC" id="2.3.1.157" evidence="18"/>
<comment type="subunit">
    <text evidence="18">Homotrimer.</text>
</comment>
<dbReference type="GO" id="GO:0000287">
    <property type="term" value="F:magnesium ion binding"/>
    <property type="evidence" value="ECO:0007669"/>
    <property type="project" value="UniProtKB-UniRule"/>
</dbReference>
<evidence type="ECO:0000256" key="17">
    <source>
        <dbReference type="ARBA" id="ARBA00049628"/>
    </source>
</evidence>
<dbReference type="RefSeq" id="WP_307724755.1">
    <property type="nucleotide sequence ID" value="NZ_BJXB01000025.1"/>
</dbReference>
<feature type="binding site" evidence="18">
    <location>
        <position position="421"/>
    </location>
    <ligand>
        <name>acetyl-CoA</name>
        <dbReference type="ChEBI" id="CHEBI:57288"/>
    </ligand>
</feature>
<comment type="catalytic activity">
    <reaction evidence="15 18">
        <text>alpha-D-glucosamine 1-phosphate + acetyl-CoA = N-acetyl-alpha-D-glucosamine 1-phosphate + CoA + H(+)</text>
        <dbReference type="Rhea" id="RHEA:13725"/>
        <dbReference type="ChEBI" id="CHEBI:15378"/>
        <dbReference type="ChEBI" id="CHEBI:57287"/>
        <dbReference type="ChEBI" id="CHEBI:57288"/>
        <dbReference type="ChEBI" id="CHEBI:57776"/>
        <dbReference type="ChEBI" id="CHEBI:58516"/>
        <dbReference type="EC" id="2.3.1.157"/>
    </reaction>
</comment>
<dbReference type="GO" id="GO:0003977">
    <property type="term" value="F:UDP-N-acetylglucosamine diphosphorylase activity"/>
    <property type="evidence" value="ECO:0007669"/>
    <property type="project" value="UniProtKB-UniRule"/>
</dbReference>
<feature type="region of interest" description="Pyrophosphorylase" evidence="18">
    <location>
        <begin position="1"/>
        <end position="227"/>
    </location>
</feature>
<feature type="binding site" evidence="18">
    <location>
        <position position="138"/>
    </location>
    <ligand>
        <name>UDP-N-acetyl-alpha-D-glucosamine</name>
        <dbReference type="ChEBI" id="CHEBI:57705"/>
    </ligand>
</feature>
<dbReference type="NCBIfam" id="TIGR01173">
    <property type="entry name" value="glmU"/>
    <property type="match status" value="1"/>
</dbReference>
<dbReference type="InterPro" id="IPR025877">
    <property type="entry name" value="MobA-like_NTP_Trfase"/>
</dbReference>
<evidence type="ECO:0000256" key="14">
    <source>
        <dbReference type="ARBA" id="ARBA00023316"/>
    </source>
</evidence>
<dbReference type="SUPFAM" id="SSF53448">
    <property type="entry name" value="Nucleotide-diphospho-sugar transferases"/>
    <property type="match status" value="1"/>
</dbReference>
<keyword evidence="12 18" id="KW-0511">Multifunctional enzyme</keyword>
<dbReference type="NCBIfam" id="NF010934">
    <property type="entry name" value="PRK14354.1"/>
    <property type="match status" value="1"/>
</dbReference>
<evidence type="ECO:0000256" key="1">
    <source>
        <dbReference type="ARBA" id="ARBA00004496"/>
    </source>
</evidence>
<evidence type="ECO:0000256" key="11">
    <source>
        <dbReference type="ARBA" id="ARBA00022984"/>
    </source>
</evidence>
<dbReference type="UniPathway" id="UPA00973"/>
<dbReference type="Pfam" id="PF12804">
    <property type="entry name" value="NTP_transf_3"/>
    <property type="match status" value="1"/>
</dbReference>
<dbReference type="GO" id="GO:0006048">
    <property type="term" value="P:UDP-N-acetylglucosamine biosynthetic process"/>
    <property type="evidence" value="ECO:0007669"/>
    <property type="project" value="UniProtKB-UniPathway"/>
</dbReference>
<evidence type="ECO:0000256" key="10">
    <source>
        <dbReference type="ARBA" id="ARBA00022960"/>
    </source>
</evidence>
<keyword evidence="5 18" id="KW-0808">Transferase</keyword>
<dbReference type="GO" id="GO:0019134">
    <property type="term" value="F:glucosamine-1-phosphate N-acetyltransferase activity"/>
    <property type="evidence" value="ECO:0007669"/>
    <property type="project" value="UniProtKB-UniRule"/>
</dbReference>
<feature type="binding site" evidence="18">
    <location>
        <begin position="99"/>
        <end position="101"/>
    </location>
    <ligand>
        <name>UDP-N-acetyl-alpha-D-glucosamine</name>
        <dbReference type="ChEBI" id="CHEBI:57705"/>
    </ligand>
</feature>
<accession>A0A511N8R2</accession>
<comment type="caution">
    <text evidence="20">The sequence shown here is derived from an EMBL/GenBank/DDBJ whole genome shotgun (WGS) entry which is preliminary data.</text>
</comment>
<keyword evidence="21" id="KW-1185">Reference proteome</keyword>
<evidence type="ECO:0000256" key="6">
    <source>
        <dbReference type="ARBA" id="ARBA00022695"/>
    </source>
</evidence>
<dbReference type="GO" id="GO:0009245">
    <property type="term" value="P:lipid A biosynthetic process"/>
    <property type="evidence" value="ECO:0007669"/>
    <property type="project" value="UniProtKB-UniRule"/>
</dbReference>
<dbReference type="CDD" id="cd03353">
    <property type="entry name" value="LbH_GlmU_C"/>
    <property type="match status" value="1"/>
</dbReference>
<dbReference type="GO" id="GO:0000902">
    <property type="term" value="P:cell morphogenesis"/>
    <property type="evidence" value="ECO:0007669"/>
    <property type="project" value="UniProtKB-UniRule"/>
</dbReference>
<proteinExistence type="inferred from homology"/>
<evidence type="ECO:0000256" key="18">
    <source>
        <dbReference type="HAMAP-Rule" id="MF_01631"/>
    </source>
</evidence>
<dbReference type="GO" id="GO:0071555">
    <property type="term" value="P:cell wall organization"/>
    <property type="evidence" value="ECO:0007669"/>
    <property type="project" value="UniProtKB-KW"/>
</dbReference>
<feature type="binding site" evidence="18">
    <location>
        <position position="72"/>
    </location>
    <ligand>
        <name>UDP-N-acetyl-alpha-D-glucosamine</name>
        <dbReference type="ChEBI" id="CHEBI:57705"/>
    </ligand>
</feature>
<dbReference type="HAMAP" id="MF_01631">
    <property type="entry name" value="GlmU"/>
    <property type="match status" value="1"/>
</dbReference>
<feature type="binding site" evidence="18">
    <location>
        <position position="225"/>
    </location>
    <ligand>
        <name>UDP-N-acetyl-alpha-D-glucosamine</name>
        <dbReference type="ChEBI" id="CHEBI:57705"/>
    </ligand>
</feature>
<dbReference type="GO" id="GO:0008360">
    <property type="term" value="P:regulation of cell shape"/>
    <property type="evidence" value="ECO:0007669"/>
    <property type="project" value="UniProtKB-KW"/>
</dbReference>
<feature type="binding site" evidence="18">
    <location>
        <position position="403"/>
    </location>
    <ligand>
        <name>acetyl-CoA</name>
        <dbReference type="ChEBI" id="CHEBI:57288"/>
    </ligand>
</feature>
<feature type="binding site" evidence="18">
    <location>
        <position position="375"/>
    </location>
    <ligand>
        <name>UDP-N-acetyl-alpha-D-glucosamine</name>
        <dbReference type="ChEBI" id="CHEBI:57705"/>
    </ligand>
</feature>
<dbReference type="Pfam" id="PF00132">
    <property type="entry name" value="Hexapep"/>
    <property type="match status" value="2"/>
</dbReference>
<comment type="cofactor">
    <cofactor evidence="18">
        <name>Mg(2+)</name>
        <dbReference type="ChEBI" id="CHEBI:18420"/>
    </cofactor>
    <text evidence="18">Binds 1 Mg(2+) ion per subunit.</text>
</comment>
<keyword evidence="13 18" id="KW-0012">Acyltransferase</keyword>
<dbReference type="PANTHER" id="PTHR43584:SF3">
    <property type="entry name" value="BIFUNCTIONAL PROTEIN GLMU"/>
    <property type="match status" value="1"/>
</dbReference>
<evidence type="ECO:0000256" key="5">
    <source>
        <dbReference type="ARBA" id="ARBA00022679"/>
    </source>
</evidence>
<dbReference type="InterPro" id="IPR001451">
    <property type="entry name" value="Hexapep"/>
</dbReference>
<comment type="similarity">
    <text evidence="3 18">In the N-terminal section; belongs to the N-acetylglucosamine-1-phosphate uridyltransferase family.</text>
</comment>
<feature type="binding site" evidence="18">
    <location>
        <position position="101"/>
    </location>
    <ligand>
        <name>Mg(2+)</name>
        <dbReference type="ChEBI" id="CHEBI:18420"/>
    </ligand>
</feature>
<reference evidence="20 21" key="1">
    <citation type="submission" date="2019-07" db="EMBL/GenBank/DDBJ databases">
        <title>Whole genome shotgun sequence of Deinococcus cellulosilyticus NBRC 106333.</title>
        <authorList>
            <person name="Hosoyama A."/>
            <person name="Uohara A."/>
            <person name="Ohji S."/>
            <person name="Ichikawa N."/>
        </authorList>
    </citation>
    <scope>NUCLEOTIDE SEQUENCE [LARGE SCALE GENOMIC DNA]</scope>
    <source>
        <strain evidence="20 21">NBRC 106333</strain>
    </source>
</reference>
<dbReference type="Gene3D" id="2.160.10.10">
    <property type="entry name" value="Hexapeptide repeat proteins"/>
    <property type="match status" value="1"/>
</dbReference>